<feature type="binding site" evidence="10">
    <location>
        <position position="65"/>
    </location>
    <ligand>
        <name>Zn(2+)</name>
        <dbReference type="ChEBI" id="CHEBI:29105"/>
    </ligand>
</feature>
<feature type="compositionally biased region" description="Basic and acidic residues" evidence="11">
    <location>
        <begin position="177"/>
        <end position="194"/>
    </location>
</feature>
<dbReference type="EMBL" id="OU893351">
    <property type="protein sequence ID" value="CAG9789647.1"/>
    <property type="molecule type" value="Genomic_DNA"/>
</dbReference>
<dbReference type="FunFam" id="3.30.160.60:FF:000100">
    <property type="entry name" value="Zinc finger 45-like"/>
    <property type="match status" value="1"/>
</dbReference>
<evidence type="ECO:0000313" key="14">
    <source>
        <dbReference type="EMBL" id="CAG9789647.1"/>
    </source>
</evidence>
<comment type="subcellular location">
    <subcellularLocation>
        <location evidence="1">Nucleus</location>
    </subcellularLocation>
</comment>
<feature type="binding site" evidence="10">
    <location>
        <position position="16"/>
    </location>
    <ligand>
        <name>Zn(2+)</name>
        <dbReference type="ChEBI" id="CHEBI:29105"/>
    </ligand>
</feature>
<dbReference type="GO" id="GO:0008270">
    <property type="term" value="F:zinc ion binding"/>
    <property type="evidence" value="ECO:0007669"/>
    <property type="project" value="UniProtKB-UniRule"/>
</dbReference>
<dbReference type="AlphaFoldDB" id="A0A9N9R504"/>
<sequence>MSLDTWKVEKGLCRCCHADGIHTNLAEPQLQKGQQEIYANIMQQCFNINLHPVQGPLCTITYSICDLCAQRLLDAYSFKKQVMQCEERFHNLYNKNMIKLTSSYEVDIKVEISDEDVEDVKPVICVQVDENNDFDFNNEDDDGDDSKEMQLDTEEEQSTTSQPKKPKAKPKAKGQTRKSERSAKAKQDKAEKAKKELRLLPDVAHCVEVIEDNGKKKLKCTKCWVERRYAHDMRRHIESAHKNEPELQIPPEDLDDYKVCEKDGKVKFSCNKCGAERASIDTMRNHMASEHFNLLTHECSLCKEKFGSKGTLVRHLAKKHSMKEVTVGRTKVLQKTMKVICNECNKVFNSRDLLTTHKKIHRMPECPECSLTFKRKEMAFHRNEVHGVPIPTCGICGYKTHRENLINKHQRQVHLRERNLPCPQCDAMFFEIWQLKKHLVCHNPVKKYECRFCKKTFPRLGTKREHEKIHTGVKNKVCSQCGDRFVQKASLNYHMMKHHPEVAY</sequence>
<evidence type="ECO:0000256" key="6">
    <source>
        <dbReference type="ARBA" id="ARBA00023015"/>
    </source>
</evidence>
<dbReference type="PROSITE" id="PS00028">
    <property type="entry name" value="ZINC_FINGER_C2H2_1"/>
    <property type="match status" value="5"/>
</dbReference>
<organism evidence="14 15">
    <name type="scientific">Diatraea saccharalis</name>
    <name type="common">sugarcane borer</name>
    <dbReference type="NCBI Taxonomy" id="40085"/>
    <lineage>
        <taxon>Eukaryota</taxon>
        <taxon>Metazoa</taxon>
        <taxon>Ecdysozoa</taxon>
        <taxon>Arthropoda</taxon>
        <taxon>Hexapoda</taxon>
        <taxon>Insecta</taxon>
        <taxon>Pterygota</taxon>
        <taxon>Neoptera</taxon>
        <taxon>Endopterygota</taxon>
        <taxon>Lepidoptera</taxon>
        <taxon>Glossata</taxon>
        <taxon>Ditrysia</taxon>
        <taxon>Pyraloidea</taxon>
        <taxon>Crambidae</taxon>
        <taxon>Crambinae</taxon>
        <taxon>Diatraea</taxon>
    </lineage>
</organism>
<keyword evidence="15" id="KW-1185">Reference proteome</keyword>
<dbReference type="Proteomes" id="UP001153714">
    <property type="component" value="Chromosome 20"/>
</dbReference>
<dbReference type="SUPFAM" id="SSF57667">
    <property type="entry name" value="beta-beta-alpha zinc fingers"/>
    <property type="match status" value="4"/>
</dbReference>
<feature type="domain" description="C2H2-type" evidence="12">
    <location>
        <begin position="448"/>
        <end position="475"/>
    </location>
</feature>
<feature type="domain" description="C2H2-type" evidence="12">
    <location>
        <begin position="391"/>
        <end position="419"/>
    </location>
</feature>
<dbReference type="GO" id="GO:0005634">
    <property type="term" value="C:nucleus"/>
    <property type="evidence" value="ECO:0007669"/>
    <property type="project" value="UniProtKB-SubCell"/>
</dbReference>
<feature type="binding site" evidence="10">
    <location>
        <position position="68"/>
    </location>
    <ligand>
        <name>Zn(2+)</name>
        <dbReference type="ChEBI" id="CHEBI:29105"/>
    </ligand>
</feature>
<dbReference type="SMART" id="SM00355">
    <property type="entry name" value="ZnF_C2H2"/>
    <property type="match status" value="9"/>
</dbReference>
<dbReference type="Pfam" id="PF13912">
    <property type="entry name" value="zf-C2H2_6"/>
    <property type="match status" value="1"/>
</dbReference>
<feature type="binding site" evidence="10">
    <location>
        <position position="13"/>
    </location>
    <ligand>
        <name>Zn(2+)</name>
        <dbReference type="ChEBI" id="CHEBI:29105"/>
    </ligand>
</feature>
<evidence type="ECO:0000259" key="12">
    <source>
        <dbReference type="PROSITE" id="PS50157"/>
    </source>
</evidence>
<keyword evidence="2 10" id="KW-0479">Metal-binding</keyword>
<feature type="region of interest" description="Disordered" evidence="11">
    <location>
        <begin position="132"/>
        <end position="194"/>
    </location>
</feature>
<name>A0A9N9R504_9NEOP</name>
<evidence type="ECO:0000256" key="11">
    <source>
        <dbReference type="SAM" id="MobiDB-lite"/>
    </source>
</evidence>
<dbReference type="PROSITE" id="PS50157">
    <property type="entry name" value="ZINC_FINGER_C2H2_2"/>
    <property type="match status" value="5"/>
</dbReference>
<feature type="compositionally biased region" description="Basic residues" evidence="11">
    <location>
        <begin position="164"/>
        <end position="176"/>
    </location>
</feature>
<dbReference type="OrthoDB" id="8685330at2759"/>
<feature type="compositionally biased region" description="Acidic residues" evidence="11">
    <location>
        <begin position="132"/>
        <end position="157"/>
    </location>
</feature>
<gene>
    <name evidence="14" type="ORF">DIATSA_LOCUS7366</name>
</gene>
<evidence type="ECO:0000313" key="15">
    <source>
        <dbReference type="Proteomes" id="UP001153714"/>
    </source>
</evidence>
<keyword evidence="8" id="KW-0539">Nucleus</keyword>
<evidence type="ECO:0000256" key="2">
    <source>
        <dbReference type="ARBA" id="ARBA00022723"/>
    </source>
</evidence>
<dbReference type="InterPro" id="IPR036236">
    <property type="entry name" value="Znf_C2H2_sf"/>
</dbReference>
<evidence type="ECO:0000256" key="1">
    <source>
        <dbReference type="ARBA" id="ARBA00004123"/>
    </source>
</evidence>
<evidence type="ECO:0000256" key="9">
    <source>
        <dbReference type="PROSITE-ProRule" id="PRU00042"/>
    </source>
</evidence>
<keyword evidence="6" id="KW-0805">Transcription regulation</keyword>
<reference evidence="14" key="2">
    <citation type="submission" date="2022-10" db="EMBL/GenBank/DDBJ databases">
        <authorList>
            <consortium name="ENA_rothamsted_submissions"/>
            <consortium name="culmorum"/>
            <person name="King R."/>
        </authorList>
    </citation>
    <scope>NUCLEOTIDE SEQUENCE</scope>
</reference>
<dbReference type="SMART" id="SM00868">
    <property type="entry name" value="zf-AD"/>
    <property type="match status" value="1"/>
</dbReference>
<feature type="domain" description="C2H2-type" evidence="12">
    <location>
        <begin position="339"/>
        <end position="361"/>
    </location>
</feature>
<reference evidence="14" key="1">
    <citation type="submission" date="2021-12" db="EMBL/GenBank/DDBJ databases">
        <authorList>
            <person name="King R."/>
        </authorList>
    </citation>
    <scope>NUCLEOTIDE SEQUENCE</scope>
</reference>
<evidence type="ECO:0000256" key="10">
    <source>
        <dbReference type="PROSITE-ProRule" id="PRU01263"/>
    </source>
</evidence>
<dbReference type="PANTHER" id="PTHR47772:SF13">
    <property type="entry name" value="GASTRULA ZINC FINGER PROTEIN XLCGF49.1-LIKE-RELATED"/>
    <property type="match status" value="1"/>
</dbReference>
<dbReference type="InterPro" id="IPR050636">
    <property type="entry name" value="C2H2-ZF_domain-containing"/>
</dbReference>
<evidence type="ECO:0000256" key="7">
    <source>
        <dbReference type="ARBA" id="ARBA00023163"/>
    </source>
</evidence>
<evidence type="ECO:0000256" key="4">
    <source>
        <dbReference type="ARBA" id="ARBA00022771"/>
    </source>
</evidence>
<protein>
    <submittedName>
        <fullName evidence="14">Uncharacterized protein</fullName>
    </submittedName>
</protein>
<dbReference type="Gene3D" id="3.30.160.60">
    <property type="entry name" value="Classic Zinc Finger"/>
    <property type="match status" value="5"/>
</dbReference>
<dbReference type="PROSITE" id="PS51915">
    <property type="entry name" value="ZAD"/>
    <property type="match status" value="1"/>
</dbReference>
<accession>A0A9N9R504</accession>
<dbReference type="InterPro" id="IPR013087">
    <property type="entry name" value="Znf_C2H2_type"/>
</dbReference>
<dbReference type="InterPro" id="IPR012934">
    <property type="entry name" value="Znf_AD"/>
</dbReference>
<evidence type="ECO:0000259" key="13">
    <source>
        <dbReference type="PROSITE" id="PS51915"/>
    </source>
</evidence>
<keyword evidence="4 9" id="KW-0863">Zinc-finger</keyword>
<evidence type="ECO:0000256" key="3">
    <source>
        <dbReference type="ARBA" id="ARBA00022737"/>
    </source>
</evidence>
<dbReference type="Pfam" id="PF13894">
    <property type="entry name" value="zf-C2H2_4"/>
    <property type="match status" value="1"/>
</dbReference>
<feature type="domain" description="C2H2-type" evidence="12">
    <location>
        <begin position="476"/>
        <end position="503"/>
    </location>
</feature>
<feature type="domain" description="C2H2-type" evidence="12">
    <location>
        <begin position="297"/>
        <end position="325"/>
    </location>
</feature>
<feature type="domain" description="ZAD" evidence="13">
    <location>
        <begin position="11"/>
        <end position="92"/>
    </location>
</feature>
<keyword evidence="7" id="KW-0804">Transcription</keyword>
<evidence type="ECO:0000256" key="5">
    <source>
        <dbReference type="ARBA" id="ARBA00022833"/>
    </source>
</evidence>
<evidence type="ECO:0000256" key="8">
    <source>
        <dbReference type="ARBA" id="ARBA00023242"/>
    </source>
</evidence>
<proteinExistence type="predicted"/>
<keyword evidence="3" id="KW-0677">Repeat</keyword>
<keyword evidence="5 10" id="KW-0862">Zinc</keyword>
<dbReference type="PANTHER" id="PTHR47772">
    <property type="entry name" value="ZINC FINGER PROTEIN 200"/>
    <property type="match status" value="1"/>
</dbReference>